<dbReference type="Proteomes" id="UP001362999">
    <property type="component" value="Unassembled WGS sequence"/>
</dbReference>
<reference evidence="1 2" key="1">
    <citation type="journal article" date="2024" name="J Genomics">
        <title>Draft genome sequencing and assembly of Favolaschia claudopus CIRM-BRFM 2984 isolated from oak limbs.</title>
        <authorList>
            <person name="Navarro D."/>
            <person name="Drula E."/>
            <person name="Chaduli D."/>
            <person name="Cazenave R."/>
            <person name="Ahrendt S."/>
            <person name="Wang J."/>
            <person name="Lipzen A."/>
            <person name="Daum C."/>
            <person name="Barry K."/>
            <person name="Grigoriev I.V."/>
            <person name="Favel A."/>
            <person name="Rosso M.N."/>
            <person name="Martin F."/>
        </authorList>
    </citation>
    <scope>NUCLEOTIDE SEQUENCE [LARGE SCALE GENOMIC DNA]</scope>
    <source>
        <strain evidence="1 2">CIRM-BRFM 2984</strain>
    </source>
</reference>
<sequence>MASAQHNLRTNYLPRESTRLRVVAASAPADLEAYERHISNLESALVNATGVENDLSDALTRIARSIPCFPNTSTRLLQCTVTNPMLATPKFWSKSLTSTSWTRDLIRRITRREIHRLTNRDLMRLGHVCAYWRVLVLETPAFWRALDLDLKFWSPKMLPLVQTRLERSGNSSLLMRLGAPETVAVDDSLLQMVAQHSSRWHAALFYMDFASYSALSPYIGNLPLLECLFANAPYLRDVTYIGPAKALKSLPWSQIQRFEYLYLHSLELTGLELRRLMYHQVVIIALDDLAQIMNPQPMVSQLTRLTVEYALHFYGAINDVLKRLTLPSLTCLEFVVWQYNEMPPLRWDQPAFHEFCVRSNSHQTLTTLFIQHVALTPAAALCHPRRPRCPHELGTPQALRRQLNGSDSQPIVFWLLVPRALRRGSIPRRELKSEVLMELAKLTQEKGFIGSIQVADEVEMYTFFY</sequence>
<dbReference type="SUPFAM" id="SSF81383">
    <property type="entry name" value="F-box domain"/>
    <property type="match status" value="1"/>
</dbReference>
<name>A0AAW0AJ93_9AGAR</name>
<evidence type="ECO:0000313" key="1">
    <source>
        <dbReference type="EMBL" id="KAK7008440.1"/>
    </source>
</evidence>
<organism evidence="1 2">
    <name type="scientific">Favolaschia claudopus</name>
    <dbReference type="NCBI Taxonomy" id="2862362"/>
    <lineage>
        <taxon>Eukaryota</taxon>
        <taxon>Fungi</taxon>
        <taxon>Dikarya</taxon>
        <taxon>Basidiomycota</taxon>
        <taxon>Agaricomycotina</taxon>
        <taxon>Agaricomycetes</taxon>
        <taxon>Agaricomycetidae</taxon>
        <taxon>Agaricales</taxon>
        <taxon>Marasmiineae</taxon>
        <taxon>Mycenaceae</taxon>
        <taxon>Favolaschia</taxon>
    </lineage>
</organism>
<dbReference type="AlphaFoldDB" id="A0AAW0AJ93"/>
<evidence type="ECO:0000313" key="2">
    <source>
        <dbReference type="Proteomes" id="UP001362999"/>
    </source>
</evidence>
<keyword evidence="2" id="KW-1185">Reference proteome</keyword>
<comment type="caution">
    <text evidence="1">The sequence shown here is derived from an EMBL/GenBank/DDBJ whole genome shotgun (WGS) entry which is preliminary data.</text>
</comment>
<proteinExistence type="predicted"/>
<protein>
    <submittedName>
        <fullName evidence="1">F-box domain-containing protein</fullName>
    </submittedName>
</protein>
<gene>
    <name evidence="1" type="ORF">R3P38DRAFT_3403035</name>
</gene>
<dbReference type="InterPro" id="IPR036047">
    <property type="entry name" value="F-box-like_dom_sf"/>
</dbReference>
<accession>A0AAW0AJ93</accession>
<dbReference type="EMBL" id="JAWWNJ010000067">
    <property type="protein sequence ID" value="KAK7008440.1"/>
    <property type="molecule type" value="Genomic_DNA"/>
</dbReference>